<dbReference type="AlphaFoldDB" id="A0A653B5K1"/>
<reference evidence="1" key="1">
    <citation type="submission" date="2018-11" db="EMBL/GenBank/DDBJ databases">
        <authorList>
            <consortium name="Genoscope - CEA"/>
            <person name="William W."/>
        </authorList>
    </citation>
    <scope>NUCLEOTIDE SEQUENCE [LARGE SCALE GENOMIC DNA]</scope>
    <source>
        <strain evidence="1">T9AD</strain>
    </source>
</reference>
<organism evidence="1">
    <name type="scientific">Ectopseudomonas oleovorans</name>
    <name type="common">Pseudomonas oleovorans</name>
    <dbReference type="NCBI Taxonomy" id="301"/>
    <lineage>
        <taxon>Bacteria</taxon>
        <taxon>Pseudomonadati</taxon>
        <taxon>Pseudomonadota</taxon>
        <taxon>Gammaproteobacteria</taxon>
        <taxon>Pseudomonadales</taxon>
        <taxon>Pseudomonadaceae</taxon>
        <taxon>Ectopseudomonas</taxon>
    </lineage>
</organism>
<evidence type="ECO:0000313" key="1">
    <source>
        <dbReference type="EMBL" id="VDN63916.1"/>
    </source>
</evidence>
<name>A0A653B5K1_ECTOL</name>
<proteinExistence type="predicted"/>
<protein>
    <submittedName>
        <fullName evidence="1">Uncharacterized protein</fullName>
    </submittedName>
</protein>
<accession>A0A653B5K1</accession>
<sequence length="119" mass="13066">MGSAQLSICDPDVLGDDIPHHVVCIPVVLTFSGLPIPLLDALSNRFRAGAGRRFRARALKTLTDFFTPWPRLEAAPGVVLALPEWLRQRIAGAVAMLKKIYRKVHSPTPWRVKTAIGSS</sequence>
<dbReference type="EMBL" id="LR130779">
    <property type="protein sequence ID" value="VDN63916.1"/>
    <property type="molecule type" value="Genomic_DNA"/>
</dbReference>
<gene>
    <name evidence="1" type="ORF">POT9AD_2941</name>
</gene>